<organism evidence="7 8">
    <name type="scientific">Fluviicoccus keumensis</name>
    <dbReference type="NCBI Taxonomy" id="1435465"/>
    <lineage>
        <taxon>Bacteria</taxon>
        <taxon>Pseudomonadati</taxon>
        <taxon>Pseudomonadota</taxon>
        <taxon>Gammaproteobacteria</taxon>
        <taxon>Moraxellales</taxon>
        <taxon>Moraxellaceae</taxon>
        <taxon>Fluviicoccus</taxon>
    </lineage>
</organism>
<comment type="caution">
    <text evidence="7">The sequence shown here is derived from an EMBL/GenBank/DDBJ whole genome shotgun (WGS) entry which is preliminary data.</text>
</comment>
<dbReference type="GO" id="GO:0070063">
    <property type="term" value="F:RNA polymerase binding"/>
    <property type="evidence" value="ECO:0007669"/>
    <property type="project" value="InterPro"/>
</dbReference>
<protein>
    <recommendedName>
        <fullName evidence="4">Transcription elongation factor GreB</fullName>
    </recommendedName>
    <alternativeName>
        <fullName evidence="4">Transcript cleavage factor GreB</fullName>
    </alternativeName>
</protein>
<dbReference type="EMBL" id="SHKX01000012">
    <property type="protein sequence ID" value="RZU44963.1"/>
    <property type="molecule type" value="Genomic_DNA"/>
</dbReference>
<sequence length="172" mass="19776">MSRYRPPSAPKTPLITPEGYQTLADELDYLWRVKRPEVTRSVSEAAAQGDRSENAEYIYGKKLLREIDRRVRFLEKRLPELRVVREKPSDPSRIFFGAIVELEDLDTGEELQLRIVGPDEIDPKRNWISIDAPMARALLKKTIDDEVPVERPAGKAVFLVVDVRYGENQEKA</sequence>
<gene>
    <name evidence="4" type="primary">greB</name>
    <name evidence="7" type="ORF">EV700_1767</name>
</gene>
<dbReference type="Pfam" id="PF01272">
    <property type="entry name" value="GreA_GreB"/>
    <property type="match status" value="1"/>
</dbReference>
<keyword evidence="8" id="KW-1185">Reference proteome</keyword>
<keyword evidence="2 4" id="KW-0238">DNA-binding</keyword>
<keyword evidence="7" id="KW-0648">Protein biosynthesis</keyword>
<reference evidence="7 8" key="1">
    <citation type="submission" date="2019-02" db="EMBL/GenBank/DDBJ databases">
        <title>Genomic Encyclopedia of Type Strains, Phase IV (KMG-IV): sequencing the most valuable type-strain genomes for metagenomic binning, comparative biology and taxonomic classification.</title>
        <authorList>
            <person name="Goeker M."/>
        </authorList>
    </citation>
    <scope>NUCLEOTIDE SEQUENCE [LARGE SCALE GENOMIC DNA]</scope>
    <source>
        <strain evidence="7 8">DSM 105135</strain>
    </source>
</reference>
<evidence type="ECO:0000313" key="8">
    <source>
        <dbReference type="Proteomes" id="UP000292423"/>
    </source>
</evidence>
<evidence type="ECO:0000259" key="5">
    <source>
        <dbReference type="Pfam" id="PF01272"/>
    </source>
</evidence>
<dbReference type="PIRSF" id="PIRSF006092">
    <property type="entry name" value="GreA_GreB"/>
    <property type="match status" value="1"/>
</dbReference>
<dbReference type="PANTHER" id="PTHR30437:SF6">
    <property type="entry name" value="TRANSCRIPTION ELONGATION FACTOR GREB"/>
    <property type="match status" value="1"/>
</dbReference>
<dbReference type="InterPro" id="IPR022691">
    <property type="entry name" value="Tscrpt_elong_fac_GreA/B_N"/>
</dbReference>
<name>A0A4Q7Z5I9_9GAMM</name>
<dbReference type="SUPFAM" id="SSF54534">
    <property type="entry name" value="FKBP-like"/>
    <property type="match status" value="1"/>
</dbReference>
<dbReference type="Gene3D" id="1.10.287.180">
    <property type="entry name" value="Transcription elongation factor, GreA/GreB, N-terminal domain"/>
    <property type="match status" value="1"/>
</dbReference>
<dbReference type="SUPFAM" id="SSF46557">
    <property type="entry name" value="GreA transcript cleavage protein, N-terminal domain"/>
    <property type="match status" value="1"/>
</dbReference>
<dbReference type="NCBIfam" id="TIGR01461">
    <property type="entry name" value="greB"/>
    <property type="match status" value="1"/>
</dbReference>
<dbReference type="InterPro" id="IPR036805">
    <property type="entry name" value="Tscrpt_elong_fac_GreA/B_N_sf"/>
</dbReference>
<dbReference type="InterPro" id="IPR036953">
    <property type="entry name" value="GreA/GreB_C_sf"/>
</dbReference>
<feature type="domain" description="Transcription elongation factor GreA/GreB C-terminal" evidence="5">
    <location>
        <begin position="92"/>
        <end position="165"/>
    </location>
</feature>
<evidence type="ECO:0000256" key="4">
    <source>
        <dbReference type="HAMAP-Rule" id="MF_00930"/>
    </source>
</evidence>
<keyword evidence="7" id="KW-0251">Elongation factor</keyword>
<dbReference type="Proteomes" id="UP000292423">
    <property type="component" value="Unassembled WGS sequence"/>
</dbReference>
<dbReference type="PANTHER" id="PTHR30437">
    <property type="entry name" value="TRANSCRIPTION ELONGATION FACTOR GREA"/>
    <property type="match status" value="1"/>
</dbReference>
<evidence type="ECO:0000256" key="2">
    <source>
        <dbReference type="ARBA" id="ARBA00023125"/>
    </source>
</evidence>
<dbReference type="PROSITE" id="PS00829">
    <property type="entry name" value="GREAB_1"/>
    <property type="match status" value="1"/>
</dbReference>
<evidence type="ECO:0000259" key="6">
    <source>
        <dbReference type="Pfam" id="PF03449"/>
    </source>
</evidence>
<dbReference type="FunFam" id="3.10.50.30:FF:000001">
    <property type="entry name" value="Transcription elongation factor GreA"/>
    <property type="match status" value="1"/>
</dbReference>
<evidence type="ECO:0000313" key="7">
    <source>
        <dbReference type="EMBL" id="RZU44963.1"/>
    </source>
</evidence>
<dbReference type="HAMAP" id="MF_00105">
    <property type="entry name" value="GreA_GreB"/>
    <property type="match status" value="1"/>
</dbReference>
<dbReference type="InterPro" id="IPR001437">
    <property type="entry name" value="Tscrpt_elong_fac_GreA/B_C"/>
</dbReference>
<dbReference type="InterPro" id="IPR006358">
    <property type="entry name" value="Tscrpt_elong_fac_GreB"/>
</dbReference>
<dbReference type="InterPro" id="IPR028624">
    <property type="entry name" value="Tscrpt_elong_fac_GreA/B"/>
</dbReference>
<dbReference type="HAMAP" id="MF_00930">
    <property type="entry name" value="GreB"/>
    <property type="match status" value="1"/>
</dbReference>
<keyword evidence="3 4" id="KW-0804">Transcription</keyword>
<dbReference type="FunFam" id="1.10.287.180:FF:000001">
    <property type="entry name" value="Transcription elongation factor GreA"/>
    <property type="match status" value="1"/>
</dbReference>
<dbReference type="OrthoDB" id="5511940at2"/>
<proteinExistence type="inferred from homology"/>
<dbReference type="Gene3D" id="3.10.50.30">
    <property type="entry name" value="Transcription elongation factor, GreA/GreB, C-terminal domain"/>
    <property type="match status" value="1"/>
</dbReference>
<dbReference type="GO" id="GO:0003746">
    <property type="term" value="F:translation elongation factor activity"/>
    <property type="evidence" value="ECO:0007669"/>
    <property type="project" value="UniProtKB-KW"/>
</dbReference>
<feature type="domain" description="Transcription elongation factor GreA/GreB N-terminal" evidence="6">
    <location>
        <begin position="14"/>
        <end position="83"/>
    </location>
</feature>
<accession>A0A4Q7Z5I9</accession>
<dbReference type="GO" id="GO:0032784">
    <property type="term" value="P:regulation of DNA-templated transcription elongation"/>
    <property type="evidence" value="ECO:0007669"/>
    <property type="project" value="UniProtKB-UniRule"/>
</dbReference>
<comment type="similarity">
    <text evidence="4">Belongs to the GreA/GreB family. GreB subfamily.</text>
</comment>
<dbReference type="NCBIfam" id="NF002506">
    <property type="entry name" value="PRK01885.1"/>
    <property type="match status" value="1"/>
</dbReference>
<keyword evidence="1 4" id="KW-0805">Transcription regulation</keyword>
<dbReference type="AlphaFoldDB" id="A0A4Q7Z5I9"/>
<dbReference type="GO" id="GO:0006354">
    <property type="term" value="P:DNA-templated transcription elongation"/>
    <property type="evidence" value="ECO:0007669"/>
    <property type="project" value="TreeGrafter"/>
</dbReference>
<evidence type="ECO:0000256" key="1">
    <source>
        <dbReference type="ARBA" id="ARBA00023015"/>
    </source>
</evidence>
<evidence type="ECO:0000256" key="3">
    <source>
        <dbReference type="ARBA" id="ARBA00023163"/>
    </source>
</evidence>
<dbReference type="RefSeq" id="WP_130412852.1">
    <property type="nucleotide sequence ID" value="NZ_SHKX01000012.1"/>
</dbReference>
<dbReference type="InterPro" id="IPR018151">
    <property type="entry name" value="TF_GreA/GreB_CS"/>
</dbReference>
<dbReference type="GO" id="GO:0003677">
    <property type="term" value="F:DNA binding"/>
    <property type="evidence" value="ECO:0007669"/>
    <property type="project" value="UniProtKB-UniRule"/>
</dbReference>
<dbReference type="Pfam" id="PF03449">
    <property type="entry name" value="GreA_GreB_N"/>
    <property type="match status" value="1"/>
</dbReference>
<dbReference type="InterPro" id="IPR023459">
    <property type="entry name" value="Tscrpt_elong_fac_GreA/B_fam"/>
</dbReference>
<comment type="function">
    <text evidence="4">Necessary for efficient RNA polymerase transcription elongation past template-encoded arresting sites. The arresting sites in DNA have the property of trapping a certain fraction of elongating RNA polymerases that pass through, resulting in locked ternary complexes. Cleavage of the nascent transcript by cleavage factors such as GreA or GreB allows the resumption of elongation from the new 3'terminus. GreB releases sequences of up to 9 nucleotides in length.</text>
</comment>